<gene>
    <name evidence="2" type="ORF">GCWU000325_01519</name>
</gene>
<evidence type="ECO:0000256" key="1">
    <source>
        <dbReference type="SAM" id="SignalP"/>
    </source>
</evidence>
<dbReference type="AlphaFoldDB" id="C9LH18"/>
<evidence type="ECO:0000313" key="2">
    <source>
        <dbReference type="EMBL" id="EEX71976.1"/>
    </source>
</evidence>
<dbReference type="CDD" id="cd13120">
    <property type="entry name" value="BF2867_like_N"/>
    <property type="match status" value="1"/>
</dbReference>
<dbReference type="HOGENOM" id="CLU_035806_0_0_10"/>
<sequence>MRRLKLFPVALLFLAAGCSSDETTNGGKDATNPQEKGDLTAFIYDPIDTRTTGNYNGSAIRFYWKKGDKLWVHNVNANPDLIQSTKDDINGQFSGGSGNKKPNANFYFPGIYNKSEYPVRYTGQDNPVGDKITIKATQSQKAPSIGEHLGTDGDCGTAIAKRGLDGKYTFRLEHKAAYLTFMPYYHHEFAEDVKVTQIKVSANEALCGTFDFNDQGIVLSSRPTANTSNKSITLTLNGGGDNGFTIPKSPTASKNAAIMVLAPGDYTGFTVEYTLYDQATKVRGTVKKEYAALSLKEGKNKKVQTDLAIQHYGDDIYYMWDAPVGNHYWKGHENEKPILNDNLGTNFPTAQGDPRWFNNIEFPAHATRSAKDCPNANELRWIAEKGDPHWDPSLWSVMKHLYAGGMWLKKLNVIAAENGGSNKLKSHAPDGTDFVNNLQTDFVKFVYSNTQIKSGKPAVESKYIFLPTLGYFREGKLAFVGIRGYFWASTPRKTGNIPMQQAYNMYVCKDEVHTGYSDRINAHVQWSTF</sequence>
<dbReference type="eggNOG" id="ENOG5033PXS">
    <property type="taxonomic scope" value="Bacteria"/>
</dbReference>
<dbReference type="Proteomes" id="UP000003460">
    <property type="component" value="Unassembled WGS sequence"/>
</dbReference>
<feature type="chain" id="PRO_5002998541" description="Fibrobacter succinogene major paralogous domain protein" evidence="1">
    <location>
        <begin position="22"/>
        <end position="529"/>
    </location>
</feature>
<keyword evidence="1" id="KW-0732">Signal</keyword>
<dbReference type="GeneID" id="84576418"/>
<name>C9LH18_9BACT</name>
<evidence type="ECO:0000313" key="3">
    <source>
        <dbReference type="Proteomes" id="UP000003460"/>
    </source>
</evidence>
<dbReference type="PROSITE" id="PS51257">
    <property type="entry name" value="PROKAR_LIPOPROTEIN"/>
    <property type="match status" value="1"/>
</dbReference>
<dbReference type="OrthoDB" id="1081166at2"/>
<protein>
    <recommendedName>
        <fullName evidence="4">Fibrobacter succinogene major paralogous domain protein</fullName>
    </recommendedName>
</protein>
<evidence type="ECO:0008006" key="4">
    <source>
        <dbReference type="Google" id="ProtNLM"/>
    </source>
</evidence>
<organism evidence="2 3">
    <name type="scientific">Alloprevotella tannerae ATCC 51259</name>
    <dbReference type="NCBI Taxonomy" id="626522"/>
    <lineage>
        <taxon>Bacteria</taxon>
        <taxon>Pseudomonadati</taxon>
        <taxon>Bacteroidota</taxon>
        <taxon>Bacteroidia</taxon>
        <taxon>Bacteroidales</taxon>
        <taxon>Prevotellaceae</taxon>
        <taxon>Alloprevotella</taxon>
    </lineage>
</organism>
<dbReference type="RefSeq" id="WP_006255287.1">
    <property type="nucleotide sequence ID" value="NZ_GG700642.1"/>
</dbReference>
<accession>C9LH18</accession>
<dbReference type="EMBL" id="ACIJ02000018">
    <property type="protein sequence ID" value="EEX71976.1"/>
    <property type="molecule type" value="Genomic_DNA"/>
</dbReference>
<comment type="caution">
    <text evidence="2">The sequence shown here is derived from an EMBL/GenBank/DDBJ whole genome shotgun (WGS) entry which is preliminary data.</text>
</comment>
<feature type="signal peptide" evidence="1">
    <location>
        <begin position="1"/>
        <end position="21"/>
    </location>
</feature>
<reference evidence="2" key="1">
    <citation type="submission" date="2009-09" db="EMBL/GenBank/DDBJ databases">
        <authorList>
            <person name="Weinstock G."/>
            <person name="Sodergren E."/>
            <person name="Clifton S."/>
            <person name="Fulton L."/>
            <person name="Fulton B."/>
            <person name="Courtney L."/>
            <person name="Fronick C."/>
            <person name="Harrison M."/>
            <person name="Strong C."/>
            <person name="Farmer C."/>
            <person name="Delahaunty K."/>
            <person name="Markovic C."/>
            <person name="Hall O."/>
            <person name="Minx P."/>
            <person name="Tomlinson C."/>
            <person name="Mitreva M."/>
            <person name="Nelson J."/>
            <person name="Hou S."/>
            <person name="Wollam A."/>
            <person name="Pepin K.H."/>
            <person name="Johnson M."/>
            <person name="Bhonagiri V."/>
            <person name="Nash W.E."/>
            <person name="Warren W."/>
            <person name="Chinwalla A."/>
            <person name="Mardis E.R."/>
            <person name="Wilson R.K."/>
        </authorList>
    </citation>
    <scope>NUCLEOTIDE SEQUENCE [LARGE SCALE GENOMIC DNA]</scope>
    <source>
        <strain evidence="2">ATCC 51259</strain>
    </source>
</reference>
<proteinExistence type="predicted"/>
<keyword evidence="3" id="KW-1185">Reference proteome</keyword>